<dbReference type="SUPFAM" id="SSF50891">
    <property type="entry name" value="Cyclophilin-like"/>
    <property type="match status" value="1"/>
</dbReference>
<dbReference type="Proteomes" id="UP000013086">
    <property type="component" value="Unassembled WGS sequence"/>
</dbReference>
<evidence type="ECO:0000313" key="2">
    <source>
        <dbReference type="EMBL" id="ENU19531.1"/>
    </source>
</evidence>
<feature type="domain" description="Cyclophilin-like" evidence="1">
    <location>
        <begin position="59"/>
        <end position="154"/>
    </location>
</feature>
<organism evidence="2 3">
    <name type="scientific">Acinetobacter bohemicus ANC 3994</name>
    <dbReference type="NCBI Taxonomy" id="1217715"/>
    <lineage>
        <taxon>Bacteria</taxon>
        <taxon>Pseudomonadati</taxon>
        <taxon>Pseudomonadota</taxon>
        <taxon>Gammaproteobacteria</taxon>
        <taxon>Moraxellales</taxon>
        <taxon>Moraxellaceae</taxon>
        <taxon>Acinetobacter</taxon>
    </lineage>
</organism>
<proteinExistence type="predicted"/>
<evidence type="ECO:0000259" key="1">
    <source>
        <dbReference type="Pfam" id="PF18050"/>
    </source>
</evidence>
<name>N8NYT8_9GAMM</name>
<dbReference type="EMBL" id="APOH01000015">
    <property type="protein sequence ID" value="ENU19531.1"/>
    <property type="molecule type" value="Genomic_DNA"/>
</dbReference>
<comment type="caution">
    <text evidence="2">The sequence shown here is derived from an EMBL/GenBank/DDBJ whole genome shotgun (WGS) entry which is preliminary data.</text>
</comment>
<evidence type="ECO:0000313" key="3">
    <source>
        <dbReference type="Proteomes" id="UP000013086"/>
    </source>
</evidence>
<gene>
    <name evidence="2" type="ORF">F994_02391</name>
</gene>
<dbReference type="AlphaFoldDB" id="N8NYT8"/>
<dbReference type="InterPro" id="IPR029000">
    <property type="entry name" value="Cyclophilin-like_dom_sf"/>
</dbReference>
<dbReference type="Pfam" id="PF18050">
    <property type="entry name" value="Cyclophil_like2"/>
    <property type="match status" value="1"/>
</dbReference>
<dbReference type="eggNOG" id="COG4925">
    <property type="taxonomic scope" value="Bacteria"/>
</dbReference>
<dbReference type="Gene3D" id="2.40.100.20">
    <property type="match status" value="1"/>
</dbReference>
<dbReference type="HOGENOM" id="CLU_099043_1_1_6"/>
<accession>N8NYT8</accession>
<sequence>MISIMNKTQYSLVVFGYLSLLLVLLSLSVINAEAKNRVDHHSQKKRLNMNIRIQIEGSKQPISVTLIDSPTTQDFIQHLPLTLTLKDYAASEKIAHLPQKLSTQGAPKGYAGKSGDLTYFAPWGNLAFFYKDSDVGYANGLIFLGKMDALPNDFSQKDELNVLISQVK</sequence>
<dbReference type="InterPro" id="IPR041183">
    <property type="entry name" value="Cyclophilin-like"/>
</dbReference>
<protein>
    <recommendedName>
        <fullName evidence="1">Cyclophilin-like domain-containing protein</fullName>
    </recommendedName>
</protein>
<reference evidence="2 3" key="1">
    <citation type="submission" date="2013-02" db="EMBL/GenBank/DDBJ databases">
        <title>The Genome Sequence of Acinetobacter sp. ANC 3994.</title>
        <authorList>
            <consortium name="The Broad Institute Genome Sequencing Platform"/>
            <consortium name="The Broad Institute Genome Sequencing Center for Infectious Disease"/>
            <person name="Cerqueira G."/>
            <person name="Feldgarden M."/>
            <person name="Courvalin P."/>
            <person name="Perichon B."/>
            <person name="Grillot-Courvalin C."/>
            <person name="Clermont D."/>
            <person name="Rocha E."/>
            <person name="Yoon E.-J."/>
            <person name="Nemec A."/>
            <person name="Walker B."/>
            <person name="Young S.K."/>
            <person name="Zeng Q."/>
            <person name="Gargeya S."/>
            <person name="Fitzgerald M."/>
            <person name="Haas B."/>
            <person name="Abouelleil A."/>
            <person name="Alvarado L."/>
            <person name="Arachchi H.M."/>
            <person name="Berlin A.M."/>
            <person name="Chapman S.B."/>
            <person name="Dewar J."/>
            <person name="Goldberg J."/>
            <person name="Griggs A."/>
            <person name="Gujja S."/>
            <person name="Hansen M."/>
            <person name="Howarth C."/>
            <person name="Imamovic A."/>
            <person name="Larimer J."/>
            <person name="McCowan C."/>
            <person name="Murphy C."/>
            <person name="Neiman D."/>
            <person name="Pearson M."/>
            <person name="Priest M."/>
            <person name="Roberts A."/>
            <person name="Saif S."/>
            <person name="Shea T."/>
            <person name="Sisk P."/>
            <person name="Sykes S."/>
            <person name="Wortman J."/>
            <person name="Nusbaum C."/>
            <person name="Birren B."/>
        </authorList>
    </citation>
    <scope>NUCLEOTIDE SEQUENCE [LARGE SCALE GENOMIC DNA]</scope>
    <source>
        <strain evidence="2 3">ANC 3994</strain>
    </source>
</reference>
<dbReference type="PATRIC" id="fig|1217715.3.peg.2334"/>